<evidence type="ECO:0000313" key="6">
    <source>
        <dbReference type="EMBL" id="RBP47234.1"/>
    </source>
</evidence>
<sequence>MKSTIITSLLAIAMTAGLQAQSVLRIRGSDTLGAKLVPQWAEGFKKQGGSVSFDIAAEGSTTAFTNLSAGTAEIGMSSRKVKDDERTFAKTKGVFLQEYNVAWDMIAVVVNKSNPVQTLTKKQVAGIFTGAIKDWSEVGGTPGPISVYTRNTSSGTYKDWQTLAMGGKDYASSSQKMAGNEQIAQEVASNKNGIGYVGYAYIKAKGIKVAEVDGHAPSVESVKKYPYSRPTFLYVNGKPDGNIKAFIDFVQSPAGDKISEVVGFIPVSQVK</sequence>
<dbReference type="InterPro" id="IPR011862">
    <property type="entry name" value="Phos-bd"/>
</dbReference>
<name>A0A366HUM3_9BACT</name>
<dbReference type="SUPFAM" id="SSF53850">
    <property type="entry name" value="Periplasmic binding protein-like II"/>
    <property type="match status" value="1"/>
</dbReference>
<comment type="similarity">
    <text evidence="1 4">Belongs to the PstS family.</text>
</comment>
<dbReference type="Pfam" id="PF12849">
    <property type="entry name" value="PBP_like_2"/>
    <property type="match status" value="1"/>
</dbReference>
<dbReference type="OrthoDB" id="9790048at2"/>
<evidence type="ECO:0000313" key="7">
    <source>
        <dbReference type="Proteomes" id="UP000253426"/>
    </source>
</evidence>
<dbReference type="AlphaFoldDB" id="A0A366HUM3"/>
<evidence type="ECO:0000256" key="2">
    <source>
        <dbReference type="ARBA" id="ARBA00022448"/>
    </source>
</evidence>
<dbReference type="PANTHER" id="PTHR30570">
    <property type="entry name" value="PERIPLASMIC PHOSPHATE BINDING COMPONENT OF PHOSPHATE ABC TRANSPORTER"/>
    <property type="match status" value="1"/>
</dbReference>
<dbReference type="InterPro" id="IPR024370">
    <property type="entry name" value="PBP_domain"/>
</dbReference>
<dbReference type="GO" id="GO:0042301">
    <property type="term" value="F:phosphate ion binding"/>
    <property type="evidence" value="ECO:0007669"/>
    <property type="project" value="UniProtKB-UniRule"/>
</dbReference>
<feature type="domain" description="PBP" evidence="5">
    <location>
        <begin position="20"/>
        <end position="253"/>
    </location>
</feature>
<reference evidence="6 7" key="1">
    <citation type="submission" date="2018-06" db="EMBL/GenBank/DDBJ databases">
        <title>Genomic Encyclopedia of Type Strains, Phase IV (KMG-IV): sequencing the most valuable type-strain genomes for metagenomic binning, comparative biology and taxonomic classification.</title>
        <authorList>
            <person name="Goeker M."/>
        </authorList>
    </citation>
    <scope>NUCLEOTIDE SEQUENCE [LARGE SCALE GENOMIC DNA]</scope>
    <source>
        <strain evidence="6 7">DSM 25532</strain>
    </source>
</reference>
<dbReference type="PANTHER" id="PTHR30570:SF1">
    <property type="entry name" value="PHOSPHATE-BINDING PROTEIN PSTS"/>
    <property type="match status" value="1"/>
</dbReference>
<feature type="chain" id="PRO_5027157044" description="Phosphate-binding protein" evidence="4">
    <location>
        <begin position="21"/>
        <end position="271"/>
    </location>
</feature>
<dbReference type="Proteomes" id="UP000253426">
    <property type="component" value="Unassembled WGS sequence"/>
</dbReference>
<evidence type="ECO:0000259" key="5">
    <source>
        <dbReference type="Pfam" id="PF12849"/>
    </source>
</evidence>
<organism evidence="6 7">
    <name type="scientific">Roseimicrobium gellanilyticum</name>
    <dbReference type="NCBI Taxonomy" id="748857"/>
    <lineage>
        <taxon>Bacteria</taxon>
        <taxon>Pseudomonadati</taxon>
        <taxon>Verrucomicrobiota</taxon>
        <taxon>Verrucomicrobiia</taxon>
        <taxon>Verrucomicrobiales</taxon>
        <taxon>Verrucomicrobiaceae</taxon>
        <taxon>Roseimicrobium</taxon>
    </lineage>
</organism>
<gene>
    <name evidence="6" type="ORF">DES53_10131</name>
</gene>
<keyword evidence="7" id="KW-1185">Reference proteome</keyword>
<protein>
    <recommendedName>
        <fullName evidence="4">Phosphate-binding protein</fullName>
    </recommendedName>
</protein>
<dbReference type="EMBL" id="QNRR01000001">
    <property type="protein sequence ID" value="RBP47234.1"/>
    <property type="molecule type" value="Genomic_DNA"/>
</dbReference>
<proteinExistence type="inferred from homology"/>
<evidence type="ECO:0000256" key="3">
    <source>
        <dbReference type="ARBA" id="ARBA00022729"/>
    </source>
</evidence>
<dbReference type="Gene3D" id="3.40.190.10">
    <property type="entry name" value="Periplasmic binding protein-like II"/>
    <property type="match status" value="2"/>
</dbReference>
<comment type="caution">
    <text evidence="6">The sequence shown here is derived from an EMBL/GenBank/DDBJ whole genome shotgun (WGS) entry which is preliminary data.</text>
</comment>
<dbReference type="CDD" id="cd13653">
    <property type="entry name" value="PBP2_phosphate_like_1"/>
    <property type="match status" value="1"/>
</dbReference>
<accession>A0A366HUM3</accession>
<keyword evidence="2 4" id="KW-0813">Transport</keyword>
<dbReference type="InterPro" id="IPR050811">
    <property type="entry name" value="Phosphate_ABC_transporter"/>
</dbReference>
<dbReference type="NCBIfam" id="TIGR02136">
    <property type="entry name" value="ptsS_2"/>
    <property type="match status" value="1"/>
</dbReference>
<dbReference type="GO" id="GO:0006817">
    <property type="term" value="P:phosphate ion transport"/>
    <property type="evidence" value="ECO:0007669"/>
    <property type="project" value="UniProtKB-UniRule"/>
</dbReference>
<evidence type="ECO:0000256" key="1">
    <source>
        <dbReference type="ARBA" id="ARBA00008725"/>
    </source>
</evidence>
<dbReference type="RefSeq" id="WP_113956187.1">
    <property type="nucleotide sequence ID" value="NZ_QNRR01000001.1"/>
</dbReference>
<evidence type="ECO:0000256" key="4">
    <source>
        <dbReference type="RuleBase" id="RU367119"/>
    </source>
</evidence>
<comment type="function">
    <text evidence="4">Involved in the system for phosphate transport across the cytoplasmic membrane.</text>
</comment>
<keyword evidence="3 4" id="KW-0732">Signal</keyword>
<keyword evidence="4" id="KW-0592">Phosphate transport</keyword>
<feature type="signal peptide" evidence="4">
    <location>
        <begin position="1"/>
        <end position="20"/>
    </location>
</feature>